<name>A0A839ESZ8_9GAMM</name>
<dbReference type="AlphaFoldDB" id="A0A839ESZ8"/>
<feature type="region of interest" description="Disordered" evidence="1">
    <location>
        <begin position="24"/>
        <end position="56"/>
    </location>
</feature>
<dbReference type="GO" id="GO:0005507">
    <property type="term" value="F:copper ion binding"/>
    <property type="evidence" value="ECO:0007669"/>
    <property type="project" value="InterPro"/>
</dbReference>
<dbReference type="Pfam" id="PF05275">
    <property type="entry name" value="CopB"/>
    <property type="match status" value="1"/>
</dbReference>
<dbReference type="RefSeq" id="WP_182529924.1">
    <property type="nucleotide sequence ID" value="NZ_JACGXL010000001.1"/>
</dbReference>
<protein>
    <submittedName>
        <fullName evidence="2">Copper resistance protein B</fullName>
    </submittedName>
</protein>
<sequence>MNLVRYGFAFTFAASLAQAQEPAARDGDVASGHAAHAMPAPGRASSKAHATHRANADHAGVDHAGMAAMAPHHAGMHDATNPSSASTPAIDLRPPSGHVAPPPPQHAMGAMSPAEMVDVMGMDDRAAYGIVAFDRLEAAHADAGTALAWSARLAYGGDGDRAWLRSEGERLHGRTEHADVELLWGHAIAPYWDTQVGVRRDLGRGTDRNWAAFGVQGLAPYWFEVSATAYVGEQGRTALRAEVEYEALLTQRLVLQPRVELNAYGRSDPAAGIGAGLSDAAFGLRLRYEIRRELAPYVGIERRWRLGATADAARADGEAVAETQWVAGVRFWF</sequence>
<accession>A0A839ESZ8</accession>
<dbReference type="GO" id="GO:0006878">
    <property type="term" value="P:intracellular copper ion homeostasis"/>
    <property type="evidence" value="ECO:0007669"/>
    <property type="project" value="InterPro"/>
</dbReference>
<dbReference type="EMBL" id="JACGXL010000001">
    <property type="protein sequence ID" value="MBA8886885.1"/>
    <property type="molecule type" value="Genomic_DNA"/>
</dbReference>
<proteinExistence type="predicted"/>
<comment type="caution">
    <text evidence="2">The sequence shown here is derived from an EMBL/GenBank/DDBJ whole genome shotgun (WGS) entry which is preliminary data.</text>
</comment>
<dbReference type="InterPro" id="IPR007939">
    <property type="entry name" value="Cu-R_B_prcur"/>
</dbReference>
<evidence type="ECO:0000313" key="2">
    <source>
        <dbReference type="EMBL" id="MBA8886885.1"/>
    </source>
</evidence>
<gene>
    <name evidence="2" type="ORF">FHW12_001076</name>
</gene>
<organism evidence="2 3">
    <name type="scientific">Dokdonella fugitiva</name>
    <dbReference type="NCBI Taxonomy" id="328517"/>
    <lineage>
        <taxon>Bacteria</taxon>
        <taxon>Pseudomonadati</taxon>
        <taxon>Pseudomonadota</taxon>
        <taxon>Gammaproteobacteria</taxon>
        <taxon>Lysobacterales</taxon>
        <taxon>Rhodanobacteraceae</taxon>
        <taxon>Dokdonella</taxon>
    </lineage>
</organism>
<keyword evidence="3" id="KW-1185">Reference proteome</keyword>
<dbReference type="Proteomes" id="UP000550401">
    <property type="component" value="Unassembled WGS sequence"/>
</dbReference>
<evidence type="ECO:0000256" key="1">
    <source>
        <dbReference type="SAM" id="MobiDB-lite"/>
    </source>
</evidence>
<feature type="region of interest" description="Disordered" evidence="1">
    <location>
        <begin position="73"/>
        <end position="99"/>
    </location>
</feature>
<dbReference type="GO" id="GO:0009279">
    <property type="term" value="C:cell outer membrane"/>
    <property type="evidence" value="ECO:0007669"/>
    <property type="project" value="InterPro"/>
</dbReference>
<evidence type="ECO:0000313" key="3">
    <source>
        <dbReference type="Proteomes" id="UP000550401"/>
    </source>
</evidence>
<reference evidence="2 3" key="1">
    <citation type="submission" date="2020-07" db="EMBL/GenBank/DDBJ databases">
        <title>Genomic Encyclopedia of Type Strains, Phase IV (KMG-V): Genome sequencing to study the core and pangenomes of soil and plant-associated prokaryotes.</title>
        <authorList>
            <person name="Whitman W."/>
        </authorList>
    </citation>
    <scope>NUCLEOTIDE SEQUENCE [LARGE SCALE GENOMIC DNA]</scope>
    <source>
        <strain evidence="2 3">RH2WT43</strain>
    </source>
</reference>